<dbReference type="Proteomes" id="UP001597079">
    <property type="component" value="Unassembled WGS sequence"/>
</dbReference>
<gene>
    <name evidence="4" type="ORF">ACFSB2_12375</name>
</gene>
<dbReference type="RefSeq" id="WP_377943360.1">
    <property type="nucleotide sequence ID" value="NZ_JBHUCX010000028.1"/>
</dbReference>
<protein>
    <submittedName>
        <fullName evidence="4">NUDIX hydrolase</fullName>
    </submittedName>
</protein>
<name>A0ABW4JI78_9BACL</name>
<dbReference type="Gene3D" id="3.90.79.10">
    <property type="entry name" value="Nucleoside Triphosphate Pyrophosphohydrolase"/>
    <property type="match status" value="1"/>
</dbReference>
<dbReference type="PROSITE" id="PS00893">
    <property type="entry name" value="NUDIX_BOX"/>
    <property type="match status" value="1"/>
</dbReference>
<evidence type="ECO:0000259" key="3">
    <source>
        <dbReference type="PROSITE" id="PS51462"/>
    </source>
</evidence>
<reference evidence="5" key="1">
    <citation type="journal article" date="2019" name="Int. J. Syst. Evol. Microbiol.">
        <title>The Global Catalogue of Microorganisms (GCM) 10K type strain sequencing project: providing services to taxonomists for standard genome sequencing and annotation.</title>
        <authorList>
            <consortium name="The Broad Institute Genomics Platform"/>
            <consortium name="The Broad Institute Genome Sequencing Center for Infectious Disease"/>
            <person name="Wu L."/>
            <person name="Ma J."/>
        </authorList>
    </citation>
    <scope>NUCLEOTIDE SEQUENCE [LARGE SCALE GENOMIC DNA]</scope>
    <source>
        <strain evidence="5">CGMCC 1.12286</strain>
    </source>
</reference>
<keyword evidence="5" id="KW-1185">Reference proteome</keyword>
<dbReference type="InterPro" id="IPR015797">
    <property type="entry name" value="NUDIX_hydrolase-like_dom_sf"/>
</dbReference>
<comment type="caution">
    <text evidence="4">The sequence shown here is derived from an EMBL/GenBank/DDBJ whole genome shotgun (WGS) entry which is preliminary data.</text>
</comment>
<proteinExistence type="predicted"/>
<sequence length="163" mass="18818">MNSRFLITVYKLLPRPVIATIVRMVKPTYPIGVVAVVFDEEKRILFLRHTYHEPAWRLPGGLMERGEDPAAVAVRELMEEANCQIESLGVIDASHEAYTFDVVVLGRLVKEGPFEENAEICDKAWLRFDEMPPLASRHLAFIERARAFLCWRDGQDAEREEYR</sequence>
<accession>A0ABW4JI78</accession>
<evidence type="ECO:0000313" key="5">
    <source>
        <dbReference type="Proteomes" id="UP001597079"/>
    </source>
</evidence>
<keyword evidence="2 4" id="KW-0378">Hydrolase</keyword>
<evidence type="ECO:0000313" key="4">
    <source>
        <dbReference type="EMBL" id="MFD1675489.1"/>
    </source>
</evidence>
<evidence type="ECO:0000256" key="2">
    <source>
        <dbReference type="ARBA" id="ARBA00022801"/>
    </source>
</evidence>
<dbReference type="PROSITE" id="PS51462">
    <property type="entry name" value="NUDIX"/>
    <property type="match status" value="1"/>
</dbReference>
<dbReference type="InterPro" id="IPR020084">
    <property type="entry name" value="NUDIX_hydrolase_CS"/>
</dbReference>
<organism evidence="4 5">
    <name type="scientific">Alicyclobacillus fodiniaquatilis</name>
    <dbReference type="NCBI Taxonomy" id="1661150"/>
    <lineage>
        <taxon>Bacteria</taxon>
        <taxon>Bacillati</taxon>
        <taxon>Bacillota</taxon>
        <taxon>Bacilli</taxon>
        <taxon>Bacillales</taxon>
        <taxon>Alicyclobacillaceae</taxon>
        <taxon>Alicyclobacillus</taxon>
    </lineage>
</organism>
<dbReference type="PANTHER" id="PTHR43046:SF14">
    <property type="entry name" value="MUTT_NUDIX FAMILY PROTEIN"/>
    <property type="match status" value="1"/>
</dbReference>
<dbReference type="GO" id="GO:0016787">
    <property type="term" value="F:hydrolase activity"/>
    <property type="evidence" value="ECO:0007669"/>
    <property type="project" value="UniProtKB-KW"/>
</dbReference>
<dbReference type="InterPro" id="IPR000086">
    <property type="entry name" value="NUDIX_hydrolase_dom"/>
</dbReference>
<feature type="domain" description="Nudix hydrolase" evidence="3">
    <location>
        <begin position="28"/>
        <end position="147"/>
    </location>
</feature>
<dbReference type="Pfam" id="PF00293">
    <property type="entry name" value="NUDIX"/>
    <property type="match status" value="1"/>
</dbReference>
<evidence type="ECO:0000256" key="1">
    <source>
        <dbReference type="ARBA" id="ARBA00001946"/>
    </source>
</evidence>
<dbReference type="EMBL" id="JBHUCX010000028">
    <property type="protein sequence ID" value="MFD1675489.1"/>
    <property type="molecule type" value="Genomic_DNA"/>
</dbReference>
<comment type="cofactor">
    <cofactor evidence="1">
        <name>Mg(2+)</name>
        <dbReference type="ChEBI" id="CHEBI:18420"/>
    </cofactor>
</comment>
<dbReference type="PANTHER" id="PTHR43046">
    <property type="entry name" value="GDP-MANNOSE MANNOSYL HYDROLASE"/>
    <property type="match status" value="1"/>
</dbReference>
<dbReference type="SUPFAM" id="SSF55811">
    <property type="entry name" value="Nudix"/>
    <property type="match status" value="1"/>
</dbReference>